<evidence type="ECO:0000259" key="10">
    <source>
        <dbReference type="Pfam" id="PF07731"/>
    </source>
</evidence>
<feature type="domain" description="Plastocyanin-like" evidence="11">
    <location>
        <begin position="175"/>
        <end position="225"/>
    </location>
</feature>
<dbReference type="InterPro" id="IPR006311">
    <property type="entry name" value="TAT_signal"/>
</dbReference>
<accession>A0A0N9I8R0</accession>
<dbReference type="InterPro" id="IPR045087">
    <property type="entry name" value="Cu-oxidase_fam"/>
</dbReference>
<dbReference type="InterPro" id="IPR011706">
    <property type="entry name" value="Cu-oxidase_C"/>
</dbReference>
<evidence type="ECO:0000313" key="13">
    <source>
        <dbReference type="Proteomes" id="UP000063699"/>
    </source>
</evidence>
<evidence type="ECO:0000256" key="7">
    <source>
        <dbReference type="ARBA" id="ARBA00042896"/>
    </source>
</evidence>
<protein>
    <recommendedName>
        <fullName evidence="6">Multicopper oxidase CueO</fullName>
        <ecNumber evidence="5">1.16.3.4</ecNumber>
    </recommendedName>
    <alternativeName>
        <fullName evidence="7">Copper efflux oxidase</fullName>
    </alternativeName>
    <alternativeName>
        <fullName evidence="8">Cuprous oxidase</fullName>
    </alternativeName>
</protein>
<dbReference type="EMBL" id="CP012752">
    <property type="protein sequence ID" value="ALG10893.1"/>
    <property type="molecule type" value="Genomic_DNA"/>
</dbReference>
<dbReference type="EC" id="1.16.3.4" evidence="5"/>
<dbReference type="OrthoDB" id="345021at2"/>
<evidence type="ECO:0000256" key="4">
    <source>
        <dbReference type="ARBA" id="ARBA00023002"/>
    </source>
</evidence>
<dbReference type="InterPro" id="IPR008972">
    <property type="entry name" value="Cupredoxin"/>
</dbReference>
<evidence type="ECO:0000256" key="2">
    <source>
        <dbReference type="ARBA" id="ARBA00011245"/>
    </source>
</evidence>
<comment type="similarity">
    <text evidence="1">Belongs to the multicopper oxidase family.</text>
</comment>
<reference evidence="12 13" key="1">
    <citation type="submission" date="2015-07" db="EMBL/GenBank/DDBJ databases">
        <title>Genome sequencing of Kibdelosporangium phytohabitans.</title>
        <authorList>
            <person name="Qin S."/>
            <person name="Xing K."/>
        </authorList>
    </citation>
    <scope>NUCLEOTIDE SEQUENCE [LARGE SCALE GENOMIC DNA]</scope>
    <source>
        <strain evidence="12 13">KLBMP1111</strain>
    </source>
</reference>
<evidence type="ECO:0000256" key="8">
    <source>
        <dbReference type="ARBA" id="ARBA00043090"/>
    </source>
</evidence>
<dbReference type="AlphaFoldDB" id="A0A0N9I8R0"/>
<dbReference type="InterPro" id="IPR011707">
    <property type="entry name" value="Cu-oxidase-like_N"/>
</dbReference>
<dbReference type="PANTHER" id="PTHR48267">
    <property type="entry name" value="CUPREDOXIN SUPERFAMILY PROTEIN"/>
    <property type="match status" value="1"/>
</dbReference>
<comment type="subunit">
    <text evidence="2">Monomer.</text>
</comment>
<sequence length="534" mass="59853">MKRQDKPQLGRRRFLGLVGASGLVAVTAGIAGCGNRAGGQALSGPGKVLASKLPLPAKFERPLTVPPVMKPVRKDQNADYYELVQRLGDIEVLPGRKTQVMGFDGRFPGPTFETRRNRRAVVRIANELPVPTSTHLHGGVTKPESDGYPTDLVVPKGYPVHELHGGHTEHMAKPEDYIFNQVSKVYDYDLPQRAATLWYHDHRMDFSGPQVYYGLAGMFIVRDDEEDALPLPKGDKEIPLMICDRSFNEDGSFNYPALDRRLKSLPGVEDDYMDGVLGDVMLVNGTPWPTHDVANTRYRLRLLNACNARRLELALSPGPKEGAPFIQIGSDNGLLEKPQEMKTLPMSPAERFDVIVDFSKFDIGTEVILTNLAGADSTEQVMRFRVTRQESDASSIPAKLSNFERLDRSQAVATRSFDFRRGATNQDHDWTINGRGFQVSTYEAEPKVDTVELWKFTSDFHHPVHVHLGHFQVVSRNGGAPEPRDAGWKDTVDVRPYGVVEVLVKFTDFKGRYMIHCHNLEHEDMAMMVNFRTT</sequence>
<evidence type="ECO:0000256" key="1">
    <source>
        <dbReference type="ARBA" id="ARBA00010609"/>
    </source>
</evidence>
<keyword evidence="13" id="KW-1185">Reference proteome</keyword>
<dbReference type="SUPFAM" id="SSF49503">
    <property type="entry name" value="Cupredoxins"/>
    <property type="match status" value="3"/>
</dbReference>
<organism evidence="12 13">
    <name type="scientific">Kibdelosporangium phytohabitans</name>
    <dbReference type="NCBI Taxonomy" id="860235"/>
    <lineage>
        <taxon>Bacteria</taxon>
        <taxon>Bacillati</taxon>
        <taxon>Actinomycetota</taxon>
        <taxon>Actinomycetes</taxon>
        <taxon>Pseudonocardiales</taxon>
        <taxon>Pseudonocardiaceae</taxon>
        <taxon>Kibdelosporangium</taxon>
    </lineage>
</organism>
<dbReference type="Pfam" id="PF07732">
    <property type="entry name" value="Cu-oxidase_3"/>
    <property type="match status" value="2"/>
</dbReference>
<keyword evidence="3" id="KW-0479">Metal-binding</keyword>
<dbReference type="Gene3D" id="2.60.40.420">
    <property type="entry name" value="Cupredoxins - blue copper proteins"/>
    <property type="match status" value="3"/>
</dbReference>
<dbReference type="GO" id="GO:0016491">
    <property type="term" value="F:oxidoreductase activity"/>
    <property type="evidence" value="ECO:0007669"/>
    <property type="project" value="UniProtKB-KW"/>
</dbReference>
<name>A0A0N9I8R0_9PSEU</name>
<dbReference type="GO" id="GO:0005507">
    <property type="term" value="F:copper ion binding"/>
    <property type="evidence" value="ECO:0007669"/>
    <property type="project" value="InterPro"/>
</dbReference>
<keyword evidence="4" id="KW-0560">Oxidoreductase</keyword>
<evidence type="ECO:0000256" key="3">
    <source>
        <dbReference type="ARBA" id="ARBA00022723"/>
    </source>
</evidence>
<proteinExistence type="inferred from homology"/>
<comment type="catalytic activity">
    <reaction evidence="9">
        <text>4 Cu(+) + O2 + 4 H(+) = 4 Cu(2+) + 2 H2O</text>
        <dbReference type="Rhea" id="RHEA:30083"/>
        <dbReference type="ChEBI" id="CHEBI:15377"/>
        <dbReference type="ChEBI" id="CHEBI:15378"/>
        <dbReference type="ChEBI" id="CHEBI:15379"/>
        <dbReference type="ChEBI" id="CHEBI:29036"/>
        <dbReference type="ChEBI" id="CHEBI:49552"/>
        <dbReference type="EC" id="1.16.3.4"/>
    </reaction>
    <physiologicalReaction direction="left-to-right" evidence="9">
        <dbReference type="Rhea" id="RHEA:30084"/>
    </physiologicalReaction>
</comment>
<dbReference type="KEGG" id="kphy:AOZ06_31990"/>
<dbReference type="PROSITE" id="PS51257">
    <property type="entry name" value="PROKAR_LIPOPROTEIN"/>
    <property type="match status" value="1"/>
</dbReference>
<feature type="domain" description="Plastocyanin-like" evidence="11">
    <location>
        <begin position="90"/>
        <end position="149"/>
    </location>
</feature>
<feature type="domain" description="Plastocyanin-like" evidence="10">
    <location>
        <begin position="425"/>
        <end position="533"/>
    </location>
</feature>
<evidence type="ECO:0000256" key="5">
    <source>
        <dbReference type="ARBA" id="ARBA00038978"/>
    </source>
</evidence>
<evidence type="ECO:0000259" key="11">
    <source>
        <dbReference type="Pfam" id="PF07732"/>
    </source>
</evidence>
<evidence type="ECO:0000256" key="9">
    <source>
        <dbReference type="ARBA" id="ARBA00048092"/>
    </source>
</evidence>
<dbReference type="RefSeq" id="WP_054292795.1">
    <property type="nucleotide sequence ID" value="NZ_CP012752.1"/>
</dbReference>
<dbReference type="STRING" id="860235.AOZ06_31990"/>
<dbReference type="Proteomes" id="UP000063699">
    <property type="component" value="Chromosome"/>
</dbReference>
<dbReference type="PROSITE" id="PS51318">
    <property type="entry name" value="TAT"/>
    <property type="match status" value="1"/>
</dbReference>
<dbReference type="PANTHER" id="PTHR48267:SF1">
    <property type="entry name" value="BILIRUBIN OXIDASE"/>
    <property type="match status" value="1"/>
</dbReference>
<evidence type="ECO:0000313" key="12">
    <source>
        <dbReference type="EMBL" id="ALG10893.1"/>
    </source>
</evidence>
<dbReference type="SMR" id="A0A0N9I8R0"/>
<dbReference type="InterPro" id="IPR002355">
    <property type="entry name" value="Cu_oxidase_Cu_BS"/>
</dbReference>
<gene>
    <name evidence="12" type="ORF">AOZ06_31990</name>
</gene>
<dbReference type="PROSITE" id="PS00080">
    <property type="entry name" value="MULTICOPPER_OXIDASE2"/>
    <property type="match status" value="1"/>
</dbReference>
<evidence type="ECO:0000256" key="6">
    <source>
        <dbReference type="ARBA" id="ARBA00041027"/>
    </source>
</evidence>
<dbReference type="Pfam" id="PF07731">
    <property type="entry name" value="Cu-oxidase_2"/>
    <property type="match status" value="1"/>
</dbReference>